<dbReference type="AlphaFoldDB" id="A0ABD3N4R6"/>
<dbReference type="GO" id="GO:0003677">
    <property type="term" value="F:DNA binding"/>
    <property type="evidence" value="ECO:0007669"/>
    <property type="project" value="UniProtKB-KW"/>
</dbReference>
<name>A0ABD3N4R6_9STRA</name>
<feature type="compositionally biased region" description="Low complexity" evidence="4">
    <location>
        <begin position="105"/>
        <end position="114"/>
    </location>
</feature>
<dbReference type="InterPro" id="IPR036388">
    <property type="entry name" value="WH-like_DNA-bd_sf"/>
</dbReference>
<evidence type="ECO:0000256" key="1">
    <source>
        <dbReference type="ARBA" id="ARBA00004123"/>
    </source>
</evidence>
<feature type="compositionally biased region" description="Polar residues" evidence="4">
    <location>
        <begin position="146"/>
        <end position="159"/>
    </location>
</feature>
<dbReference type="SUPFAM" id="SSF46785">
    <property type="entry name" value="Winged helix' DNA-binding domain"/>
    <property type="match status" value="1"/>
</dbReference>
<proteinExistence type="predicted"/>
<reference evidence="6 7" key="1">
    <citation type="submission" date="2024-10" db="EMBL/GenBank/DDBJ databases">
        <title>Updated reference genomes for cyclostephanoid diatoms.</title>
        <authorList>
            <person name="Roberts W.R."/>
            <person name="Alverson A.J."/>
        </authorList>
    </citation>
    <scope>NUCLEOTIDE SEQUENCE [LARGE SCALE GENOMIC DNA]</scope>
    <source>
        <strain evidence="6 7">AJA232-27</strain>
    </source>
</reference>
<keyword evidence="3" id="KW-0539">Nucleus</keyword>
<feature type="compositionally biased region" description="Polar residues" evidence="4">
    <location>
        <begin position="296"/>
        <end position="305"/>
    </location>
</feature>
<dbReference type="Gene3D" id="1.10.10.10">
    <property type="entry name" value="Winged helix-like DNA-binding domain superfamily/Winged helix DNA-binding domain"/>
    <property type="match status" value="1"/>
</dbReference>
<dbReference type="EMBL" id="JALLBG020000035">
    <property type="protein sequence ID" value="KAL3770807.1"/>
    <property type="molecule type" value="Genomic_DNA"/>
</dbReference>
<organism evidence="6 7">
    <name type="scientific">Discostella pseudostelligera</name>
    <dbReference type="NCBI Taxonomy" id="259834"/>
    <lineage>
        <taxon>Eukaryota</taxon>
        <taxon>Sar</taxon>
        <taxon>Stramenopiles</taxon>
        <taxon>Ochrophyta</taxon>
        <taxon>Bacillariophyta</taxon>
        <taxon>Coscinodiscophyceae</taxon>
        <taxon>Thalassiosirophycidae</taxon>
        <taxon>Stephanodiscales</taxon>
        <taxon>Stephanodiscaceae</taxon>
        <taxon>Discostella</taxon>
    </lineage>
</organism>
<evidence type="ECO:0000256" key="3">
    <source>
        <dbReference type="ARBA" id="ARBA00023242"/>
    </source>
</evidence>
<evidence type="ECO:0000256" key="4">
    <source>
        <dbReference type="SAM" id="MobiDB-lite"/>
    </source>
</evidence>
<dbReference type="Pfam" id="PF00447">
    <property type="entry name" value="HSF_DNA-bind"/>
    <property type="match status" value="1"/>
</dbReference>
<dbReference type="InterPro" id="IPR000232">
    <property type="entry name" value="HSF_DNA-bd"/>
</dbReference>
<feature type="compositionally biased region" description="Polar residues" evidence="4">
    <location>
        <begin position="314"/>
        <end position="329"/>
    </location>
</feature>
<gene>
    <name evidence="6" type="ORF">ACHAWU_006366</name>
</gene>
<feature type="region of interest" description="Disordered" evidence="4">
    <location>
        <begin position="278"/>
        <end position="329"/>
    </location>
</feature>
<dbReference type="Proteomes" id="UP001530293">
    <property type="component" value="Unassembled WGS sequence"/>
</dbReference>
<evidence type="ECO:0000256" key="2">
    <source>
        <dbReference type="ARBA" id="ARBA00023125"/>
    </source>
</evidence>
<keyword evidence="7" id="KW-1185">Reference proteome</keyword>
<feature type="domain" description="HSF-type DNA-binding" evidence="5">
    <location>
        <begin position="179"/>
        <end position="271"/>
    </location>
</feature>
<dbReference type="GO" id="GO:0005634">
    <property type="term" value="C:nucleus"/>
    <property type="evidence" value="ECO:0007669"/>
    <property type="project" value="UniProtKB-SubCell"/>
</dbReference>
<feature type="region of interest" description="Disordered" evidence="4">
    <location>
        <begin position="552"/>
        <end position="573"/>
    </location>
</feature>
<evidence type="ECO:0000313" key="7">
    <source>
        <dbReference type="Proteomes" id="UP001530293"/>
    </source>
</evidence>
<evidence type="ECO:0000259" key="5">
    <source>
        <dbReference type="Pfam" id="PF00447"/>
    </source>
</evidence>
<comment type="subcellular location">
    <subcellularLocation>
        <location evidence="1">Nucleus</location>
    </subcellularLocation>
</comment>
<keyword evidence="2" id="KW-0238">DNA-binding</keyword>
<comment type="caution">
    <text evidence="6">The sequence shown here is derived from an EMBL/GenBank/DDBJ whole genome shotgun (WGS) entry which is preliminary data.</text>
</comment>
<feature type="compositionally biased region" description="Low complexity" evidence="4">
    <location>
        <begin position="61"/>
        <end position="79"/>
    </location>
</feature>
<protein>
    <recommendedName>
        <fullName evidence="5">HSF-type DNA-binding domain-containing protein</fullName>
    </recommendedName>
</protein>
<feature type="compositionally biased region" description="Polar residues" evidence="4">
    <location>
        <begin position="80"/>
        <end position="94"/>
    </location>
</feature>
<accession>A0ABD3N4R6</accession>
<dbReference type="InterPro" id="IPR036390">
    <property type="entry name" value="WH_DNA-bd_sf"/>
</dbReference>
<evidence type="ECO:0000313" key="6">
    <source>
        <dbReference type="EMBL" id="KAL3770807.1"/>
    </source>
</evidence>
<feature type="region of interest" description="Disordered" evidence="4">
    <location>
        <begin position="36"/>
        <end position="171"/>
    </location>
</feature>
<sequence>MTSDADNGPKGGGEGGLSNLLALAAMSEVYLMNENQKNDRHGGGGGVGNSVALITCGAGDSPTVTTSSMTTATSAKSESPAQDNNKKSSPQPSMKNAPPSRRETAAAGASATCANDQFDDTSAAAPRGDESGVKSRTNSSKKRPKQPTSSQRAPQYQPQHQEESSGVGVVAKKKNQPSFPVILMAIMSGSQNREYITFLSDEQRFIIIDSVALETKVLPIHFEASVPSYEQFLQLLHLWGFEVLKDPNYPFVNVFRHPMFRKGDWEGCLQIQLPDREQASTGRYQADATSRRKSNRSNSPLSPIQNDVAEEATTRSVTPPKASSSSTNLNLLERRASAQVQTEALHPNLGLLLSSLPTNNAINRRVTIDSVPDEATLAFQLKLRECLLPWRNQGRMAAGMGNLDLQTIGRSSSMPMRRASLNDINMAAVAERIRLDGNFSLPMNNYRCPSLDELGAAMTPAYIKSHLQLQQMQRDRTMLFAPLSTTPSDAEVRSATQDIMTAAIDAMLPKRRRLSIDHLPNSGSTVHLDVITEIFLERSRKVLSSRPVSIMGPRSAAMQGNNNDDNNRMNTRG</sequence>